<dbReference type="STRING" id="34720.A0A151JVP3"/>
<dbReference type="EMBL" id="KQ981689">
    <property type="protein sequence ID" value="KYN37902.1"/>
    <property type="molecule type" value="Genomic_DNA"/>
</dbReference>
<organism evidence="1 2">
    <name type="scientific">Trachymyrmex septentrionalis</name>
    <dbReference type="NCBI Taxonomy" id="34720"/>
    <lineage>
        <taxon>Eukaryota</taxon>
        <taxon>Metazoa</taxon>
        <taxon>Ecdysozoa</taxon>
        <taxon>Arthropoda</taxon>
        <taxon>Hexapoda</taxon>
        <taxon>Insecta</taxon>
        <taxon>Pterygota</taxon>
        <taxon>Neoptera</taxon>
        <taxon>Endopterygota</taxon>
        <taxon>Hymenoptera</taxon>
        <taxon>Apocrita</taxon>
        <taxon>Aculeata</taxon>
        <taxon>Formicoidea</taxon>
        <taxon>Formicidae</taxon>
        <taxon>Myrmicinae</taxon>
        <taxon>Trachymyrmex</taxon>
    </lineage>
</organism>
<dbReference type="KEGG" id="tsep:108749797"/>
<protein>
    <submittedName>
        <fullName evidence="1">Uncharacterized protein</fullName>
    </submittedName>
</protein>
<keyword evidence="2" id="KW-1185">Reference proteome</keyword>
<reference evidence="1 2" key="1">
    <citation type="submission" date="2016-03" db="EMBL/GenBank/DDBJ databases">
        <title>Trachymyrmex septentrionalis WGS genome.</title>
        <authorList>
            <person name="Nygaard S."/>
            <person name="Hu H."/>
            <person name="Boomsma J."/>
            <person name="Zhang G."/>
        </authorList>
    </citation>
    <scope>NUCLEOTIDE SEQUENCE [LARGE SCALE GENOMIC DNA]</scope>
    <source>
        <strain evidence="1">Tsep2-gDNA-1</strain>
        <tissue evidence="1">Whole body</tissue>
    </source>
</reference>
<name>A0A151JVP3_9HYME</name>
<sequence>MPQIMAEAFARGLLDKIMIEVLDVIDRDAEDGKSWKQHVTEETDDTQLEHVHGRPQANELTRIHYSKADEIELIAKIVRDLRDIRIGDSRYVLPPSLLTLEKQDGKIYSRDTRLSLLEQVKYATCNVDDAPLMNNPATDIAETQRTTRGQGDTYQINATILESLIESTEPVKLIRKKKEGEATNEATNVSVDLLQQLIEDLENKTVSTCSKDDASLDSVSKECIAVWEEKEEEFIRTIEGNVDTRHETTTGTLQGSESNSRFRIIKLKHDEELRSHSSQHVASTSREADLEEVHIEKRGSNSLSSLKPLCDDDKKTIDQILPIDDAEKRKTFNETTTKKKKKKGFGSRLRKLFRTSFGRQKN</sequence>
<gene>
    <name evidence="1" type="ORF">ALC56_07738</name>
</gene>
<proteinExistence type="predicted"/>
<evidence type="ECO:0000313" key="2">
    <source>
        <dbReference type="Proteomes" id="UP000078541"/>
    </source>
</evidence>
<dbReference type="Proteomes" id="UP000078541">
    <property type="component" value="Unassembled WGS sequence"/>
</dbReference>
<accession>A0A151JVP3</accession>
<dbReference type="OrthoDB" id="7554726at2759"/>
<dbReference type="AlphaFoldDB" id="A0A151JVP3"/>
<evidence type="ECO:0000313" key="1">
    <source>
        <dbReference type="EMBL" id="KYN37902.1"/>
    </source>
</evidence>